<accession>A0A4R1B7G2</accession>
<organism evidence="1 2">
    <name type="scientific">Parasulfuritortus cantonensis</name>
    <dbReference type="NCBI Taxonomy" id="2528202"/>
    <lineage>
        <taxon>Bacteria</taxon>
        <taxon>Pseudomonadati</taxon>
        <taxon>Pseudomonadota</taxon>
        <taxon>Betaproteobacteria</taxon>
        <taxon>Nitrosomonadales</taxon>
        <taxon>Thiobacillaceae</taxon>
        <taxon>Parasulfuritortus</taxon>
    </lineage>
</organism>
<gene>
    <name evidence="1" type="ORF">EZJ19_14480</name>
</gene>
<comment type="caution">
    <text evidence="1">The sequence shown here is derived from an EMBL/GenBank/DDBJ whole genome shotgun (WGS) entry which is preliminary data.</text>
</comment>
<protein>
    <submittedName>
        <fullName evidence="1">Uncharacterized protein</fullName>
    </submittedName>
</protein>
<keyword evidence="2" id="KW-1185">Reference proteome</keyword>
<dbReference type="Pfam" id="PF20572">
    <property type="entry name" value="DUF6781"/>
    <property type="match status" value="1"/>
</dbReference>
<dbReference type="RefSeq" id="WP_131448818.1">
    <property type="nucleotide sequence ID" value="NZ_SJZB01000050.1"/>
</dbReference>
<proteinExistence type="predicted"/>
<dbReference type="AlphaFoldDB" id="A0A4R1B7G2"/>
<sequence length="211" mass="22367">MTNEEDEVRLPIRVAASEGGDLRARVRDLVLRAIVDRKADPKAYRAVLKDAVEGLGEGFGAHAEHAGESLRSAVGGLDEAMGKSLYALQTAVEEAWDNGRRFADADLREAYDAVRGLEDDLVGTLKDVGGRTKGVVNDEFTRLGEHFGRNGTDTGTQIKSVLDVLGRGLGGAAKDAGRDLKDDAREAAGRLSAVTSGILRGLADALDGRKP</sequence>
<dbReference type="EMBL" id="SJZB01000050">
    <property type="protein sequence ID" value="TCJ11723.1"/>
    <property type="molecule type" value="Genomic_DNA"/>
</dbReference>
<reference evidence="1 2" key="1">
    <citation type="submission" date="2019-03" db="EMBL/GenBank/DDBJ databases">
        <title>Genome sequence of Thiobacillaceae bacterium LSR1, a sulfur-oxidizing bacterium isolated from freshwater sediment.</title>
        <authorList>
            <person name="Li S."/>
        </authorList>
    </citation>
    <scope>NUCLEOTIDE SEQUENCE [LARGE SCALE GENOMIC DNA]</scope>
    <source>
        <strain evidence="1 2">LSR1</strain>
    </source>
</reference>
<evidence type="ECO:0000313" key="2">
    <source>
        <dbReference type="Proteomes" id="UP000295443"/>
    </source>
</evidence>
<name>A0A4R1B7G2_9PROT</name>
<dbReference type="Proteomes" id="UP000295443">
    <property type="component" value="Unassembled WGS sequence"/>
</dbReference>
<dbReference type="InterPro" id="IPR046708">
    <property type="entry name" value="DUF6781"/>
</dbReference>
<evidence type="ECO:0000313" key="1">
    <source>
        <dbReference type="EMBL" id="TCJ11723.1"/>
    </source>
</evidence>
<dbReference type="OrthoDB" id="8558513at2"/>